<dbReference type="EMBL" id="LAZR01059266">
    <property type="protein sequence ID" value="KKK68157.1"/>
    <property type="molecule type" value="Genomic_DNA"/>
</dbReference>
<proteinExistence type="predicted"/>
<sequence>MLNQDFLVFTNGVDIVKRYNGTDVVNLSNLPSSGNTICKALGLLENHLLLFHTIEGGTTLPQRVRRSDTGDPAEWVTGNAGFDDLLDSEDFIVTAEPFGPYVIIYRERSINRMSFVGTSDRLFNFETTITGEGVISLDSVINLGDIHIIFGNTNFYEYTGGFSLRPVGDELFDLVFGQSGELNPSNKNRSLSIYVEELDEAWFFYPTGQSDSPDRVVRYNVSKRSWVIKRLTDKIVGFGFYQKDASLTWNDLEGSWIEQTFAWNSKQLLANAPTIQFCGESPLQVYEYDFVSVTDDGTDITYSLETKDFFDAHKDLR</sequence>
<organism evidence="1">
    <name type="scientific">marine sediment metagenome</name>
    <dbReference type="NCBI Taxonomy" id="412755"/>
    <lineage>
        <taxon>unclassified sequences</taxon>
        <taxon>metagenomes</taxon>
        <taxon>ecological metagenomes</taxon>
    </lineage>
</organism>
<name>A0A0F8XG60_9ZZZZ</name>
<accession>A0A0F8XG60</accession>
<comment type="caution">
    <text evidence="1">The sequence shown here is derived from an EMBL/GenBank/DDBJ whole genome shotgun (WGS) entry which is preliminary data.</text>
</comment>
<dbReference type="AlphaFoldDB" id="A0A0F8XG60"/>
<protein>
    <submittedName>
        <fullName evidence="1">Uncharacterized protein</fullName>
    </submittedName>
</protein>
<evidence type="ECO:0000313" key="1">
    <source>
        <dbReference type="EMBL" id="KKK68157.1"/>
    </source>
</evidence>
<reference evidence="1" key="1">
    <citation type="journal article" date="2015" name="Nature">
        <title>Complex archaea that bridge the gap between prokaryotes and eukaryotes.</title>
        <authorList>
            <person name="Spang A."/>
            <person name="Saw J.H."/>
            <person name="Jorgensen S.L."/>
            <person name="Zaremba-Niedzwiedzka K."/>
            <person name="Martijn J."/>
            <person name="Lind A.E."/>
            <person name="van Eijk R."/>
            <person name="Schleper C."/>
            <person name="Guy L."/>
            <person name="Ettema T.J."/>
        </authorList>
    </citation>
    <scope>NUCLEOTIDE SEQUENCE</scope>
</reference>
<feature type="non-terminal residue" evidence="1">
    <location>
        <position position="317"/>
    </location>
</feature>
<gene>
    <name evidence="1" type="ORF">LCGC14_2946880</name>
</gene>